<evidence type="ECO:0000313" key="7">
    <source>
        <dbReference type="EMBL" id="CAH2355349.1"/>
    </source>
</evidence>
<evidence type="ECO:0000256" key="5">
    <source>
        <dbReference type="SAM" id="MobiDB-lite"/>
    </source>
</evidence>
<evidence type="ECO:0000259" key="6">
    <source>
        <dbReference type="Pfam" id="PF12656"/>
    </source>
</evidence>
<evidence type="ECO:0000256" key="4">
    <source>
        <dbReference type="RuleBase" id="RU369096"/>
    </source>
</evidence>
<evidence type="ECO:0000256" key="2">
    <source>
        <dbReference type="ARBA" id="ARBA00008576"/>
    </source>
</evidence>
<accession>A0A9P0W162</accession>
<dbReference type="OrthoDB" id="5577072at2759"/>
<feature type="domain" description="Spp2/MOS2 G-patch" evidence="6">
    <location>
        <begin position="146"/>
        <end position="206"/>
    </location>
</feature>
<dbReference type="InterPro" id="IPR026822">
    <property type="entry name" value="Spp2/MOS2_G-patch"/>
</dbReference>
<keyword evidence="4" id="KW-0747">Spliceosome</keyword>
<dbReference type="Proteomes" id="UP000837801">
    <property type="component" value="Unassembled WGS sequence"/>
</dbReference>
<dbReference type="Pfam" id="PF12656">
    <property type="entry name" value="G-patch_2"/>
    <property type="match status" value="1"/>
</dbReference>
<dbReference type="GO" id="GO:0005681">
    <property type="term" value="C:spliceosomal complex"/>
    <property type="evidence" value="ECO:0007669"/>
    <property type="project" value="UniProtKB-UniRule"/>
</dbReference>
<feature type="compositionally biased region" description="Basic and acidic residues" evidence="5">
    <location>
        <begin position="39"/>
        <end position="56"/>
    </location>
</feature>
<dbReference type="AlphaFoldDB" id="A0A9P0W162"/>
<comment type="caution">
    <text evidence="7">The sequence shown here is derived from an EMBL/GenBank/DDBJ whole genome shotgun (WGS) entry which is preliminary data.</text>
</comment>
<keyword evidence="3 4" id="KW-0539">Nucleus</keyword>
<sequence length="236" mass="25759">MSGFKFNLKGKPATKSKVIKPIKLGGALKGKQPLKKTNIRLEQHDSDSDSDSEKVVSIDSFGKSGASQGNISVDSKAKHGPLVIKQQHASDWKSKLKAKSSKIVDGPKESESSELSDDQLIRQSLISGEKLETENGLVINVNDKAEEADNESYDTVPVEQFGAAMLRGMGWKPTRKGKNSTDADLNKKVIESRQRSAMLGIGAKEVESELMNSKLKTFEVPIIKRLKDSGEAIHNK</sequence>
<comment type="function">
    <text evidence="4">Involved in spliceosome maturation and the first step of pre-mRNA splicing.</text>
</comment>
<evidence type="ECO:0000256" key="3">
    <source>
        <dbReference type="ARBA" id="ARBA00023242"/>
    </source>
</evidence>
<comment type="subcellular location">
    <subcellularLocation>
        <location evidence="1 4">Nucleus</location>
    </subcellularLocation>
</comment>
<reference evidence="7" key="1">
    <citation type="submission" date="2022-03" db="EMBL/GenBank/DDBJ databases">
        <authorList>
            <person name="Legras J.-L."/>
            <person name="Devillers H."/>
            <person name="Grondin C."/>
        </authorList>
    </citation>
    <scope>NUCLEOTIDE SEQUENCE</scope>
    <source>
        <strain evidence="7">CLIB 1423</strain>
    </source>
</reference>
<dbReference type="InterPro" id="IPR045166">
    <property type="entry name" value="Spp2-like"/>
</dbReference>
<gene>
    <name evidence="7" type="ORF">CLIB1423_25S00298</name>
</gene>
<dbReference type="GO" id="GO:0000398">
    <property type="term" value="P:mRNA splicing, via spliceosome"/>
    <property type="evidence" value="ECO:0007669"/>
    <property type="project" value="UniProtKB-UniRule"/>
</dbReference>
<evidence type="ECO:0000313" key="8">
    <source>
        <dbReference type="Proteomes" id="UP000837801"/>
    </source>
</evidence>
<evidence type="ECO:0000256" key="1">
    <source>
        <dbReference type="ARBA" id="ARBA00004123"/>
    </source>
</evidence>
<keyword evidence="8" id="KW-1185">Reference proteome</keyword>
<dbReference type="PANTHER" id="PTHR15818">
    <property type="entry name" value="G PATCH AND KOW-CONTAINING"/>
    <property type="match status" value="1"/>
</dbReference>
<comment type="similarity">
    <text evidence="2 4">Belongs to the SPP2 family.</text>
</comment>
<keyword evidence="4" id="KW-0508">mRNA splicing</keyword>
<protein>
    <recommendedName>
        <fullName evidence="4">Pre-mRNA-splicing factor</fullName>
    </recommendedName>
</protein>
<organism evidence="7 8">
    <name type="scientific">[Candida] railenensis</name>
    <dbReference type="NCBI Taxonomy" id="45579"/>
    <lineage>
        <taxon>Eukaryota</taxon>
        <taxon>Fungi</taxon>
        <taxon>Dikarya</taxon>
        <taxon>Ascomycota</taxon>
        <taxon>Saccharomycotina</taxon>
        <taxon>Pichiomycetes</taxon>
        <taxon>Debaryomycetaceae</taxon>
        <taxon>Kurtzmaniella</taxon>
    </lineage>
</organism>
<dbReference type="PANTHER" id="PTHR15818:SF2">
    <property type="entry name" value="G-PATCH DOMAIN AND KOW MOTIFS-CONTAINING PROTEIN"/>
    <property type="match status" value="1"/>
</dbReference>
<proteinExistence type="inferred from homology"/>
<name>A0A9P0W162_9ASCO</name>
<keyword evidence="4" id="KW-0507">mRNA processing</keyword>
<dbReference type="EMBL" id="CAKXYY010000025">
    <property type="protein sequence ID" value="CAH2355349.1"/>
    <property type="molecule type" value="Genomic_DNA"/>
</dbReference>
<feature type="region of interest" description="Disordered" evidence="5">
    <location>
        <begin position="31"/>
        <end position="119"/>
    </location>
</feature>